<protein>
    <submittedName>
        <fullName evidence="1">Uncharacterized protein</fullName>
    </submittedName>
</protein>
<reference evidence="1 2" key="1">
    <citation type="submission" date="2021-10" db="EMBL/GenBank/DDBJ databases">
        <title>Collection of gut derived symbiotic bacterial strains cultured from healthy donors.</title>
        <authorList>
            <person name="Lin H."/>
            <person name="Littmann E."/>
            <person name="Claire K."/>
            <person name="Pamer E."/>
        </authorList>
    </citation>
    <scope>NUCLEOTIDE SEQUENCE [LARGE SCALE GENOMIC DNA]</scope>
    <source>
        <strain evidence="1 2">MSK.17.68</strain>
    </source>
</reference>
<dbReference type="Pfam" id="PF19952">
    <property type="entry name" value="DUF6414"/>
    <property type="match status" value="1"/>
</dbReference>
<name>A0ABS8CXP8_9FIRM</name>
<sequence>MFRDYLYLDKNRINKYYKQICGVIPNKEKKLIEKNANLDTSAGVKFEKVNGNQTKSKQIDIGISYETEDVLQLFEQKLQKFEQKLQKEDKSKFFDLYDEGIDIDTISKGAIVKFEGKLEVPHEFDEIDFIKKVLNNPKTSDYFIKDIINNNSSDEELFKVLLKEGGEIPIYFSLNDLILYSNIKSENLTVRYDEFESYIEDDVTVIAKVEKCHAKGKIKIYDKYKDLFKINRAMRREIEDNDGDIYVDGPGKKISIIAIYT</sequence>
<evidence type="ECO:0000313" key="2">
    <source>
        <dbReference type="Proteomes" id="UP001299409"/>
    </source>
</evidence>
<keyword evidence="2" id="KW-1185">Reference proteome</keyword>
<dbReference type="Proteomes" id="UP001299409">
    <property type="component" value="Unassembled WGS sequence"/>
</dbReference>
<evidence type="ECO:0000313" key="1">
    <source>
        <dbReference type="EMBL" id="MCB5446244.1"/>
    </source>
</evidence>
<dbReference type="EMBL" id="JAJBMB010000007">
    <property type="protein sequence ID" value="MCB5446244.1"/>
    <property type="molecule type" value="Genomic_DNA"/>
</dbReference>
<gene>
    <name evidence="1" type="ORF">LIP50_08530</name>
</gene>
<organism evidence="1 2">
    <name type="scientific">Intestinibacter bartlettii</name>
    <dbReference type="NCBI Taxonomy" id="261299"/>
    <lineage>
        <taxon>Bacteria</taxon>
        <taxon>Bacillati</taxon>
        <taxon>Bacillota</taxon>
        <taxon>Clostridia</taxon>
        <taxon>Peptostreptococcales</taxon>
        <taxon>Peptostreptococcaceae</taxon>
        <taxon>Intestinibacter</taxon>
    </lineage>
</organism>
<dbReference type="InterPro" id="IPR045633">
    <property type="entry name" value="DUF6414"/>
</dbReference>
<dbReference type="RefSeq" id="WP_226924238.1">
    <property type="nucleotide sequence ID" value="NZ_BAABXU010000001.1"/>
</dbReference>
<proteinExistence type="predicted"/>
<accession>A0ABS8CXP8</accession>
<comment type="caution">
    <text evidence="1">The sequence shown here is derived from an EMBL/GenBank/DDBJ whole genome shotgun (WGS) entry which is preliminary data.</text>
</comment>